<dbReference type="GO" id="GO:0016887">
    <property type="term" value="F:ATP hydrolysis activity"/>
    <property type="evidence" value="ECO:0007669"/>
    <property type="project" value="InterPro"/>
</dbReference>
<feature type="domain" description="P-type ATPase A" evidence="15">
    <location>
        <begin position="322"/>
        <end position="422"/>
    </location>
</feature>
<dbReference type="SUPFAM" id="SSF81653">
    <property type="entry name" value="Calcium ATPase, transduction domain A"/>
    <property type="match status" value="1"/>
</dbReference>
<organism evidence="16 17">
    <name type="scientific">Methanobrevibacter millerae</name>
    <dbReference type="NCBI Taxonomy" id="230361"/>
    <lineage>
        <taxon>Archaea</taxon>
        <taxon>Methanobacteriati</taxon>
        <taxon>Methanobacteriota</taxon>
        <taxon>Methanomada group</taxon>
        <taxon>Methanobacteria</taxon>
        <taxon>Methanobacteriales</taxon>
        <taxon>Methanobacteriaceae</taxon>
        <taxon>Methanobrevibacter</taxon>
    </lineage>
</organism>
<proteinExistence type="inferred from homology"/>
<dbReference type="AlphaFoldDB" id="A0A1G5UVG1"/>
<evidence type="ECO:0000256" key="1">
    <source>
        <dbReference type="ARBA" id="ARBA00004651"/>
    </source>
</evidence>
<dbReference type="STRING" id="230361.sm9_1796"/>
<dbReference type="Gene3D" id="3.40.50.1000">
    <property type="entry name" value="HAD superfamily/HAD-like"/>
    <property type="match status" value="1"/>
</dbReference>
<dbReference type="NCBIfam" id="TIGR01525">
    <property type="entry name" value="ATPase-IB_hvy"/>
    <property type="match status" value="1"/>
</dbReference>
<evidence type="ECO:0000313" key="17">
    <source>
        <dbReference type="Proteomes" id="UP000323439"/>
    </source>
</evidence>
<dbReference type="GO" id="GO:0005524">
    <property type="term" value="F:ATP binding"/>
    <property type="evidence" value="ECO:0007669"/>
    <property type="project" value="UniProtKB-KW"/>
</dbReference>
<keyword evidence="3" id="KW-0813">Transport</keyword>
<keyword evidence="10 14" id="KW-1133">Transmembrane helix</keyword>
<dbReference type="OrthoDB" id="8588at2157"/>
<evidence type="ECO:0000256" key="5">
    <source>
        <dbReference type="ARBA" id="ARBA00022692"/>
    </source>
</evidence>
<dbReference type="Proteomes" id="UP000323439">
    <property type="component" value="Unassembled WGS sequence"/>
</dbReference>
<feature type="region of interest" description="Disordered" evidence="13">
    <location>
        <begin position="87"/>
        <end position="154"/>
    </location>
</feature>
<dbReference type="Pfam" id="PF00122">
    <property type="entry name" value="E1-E2_ATPase"/>
    <property type="match status" value="1"/>
</dbReference>
<sequence>MEKNKCYDPDCEKEECHDPEHYNYICFDPDCDDVHCENQKHYNKQLLKDYQESTDLSVYDHREEIDYDEDVDISLCACPDCADDDDHDHDHGHEHHHDHDHEHGHDHNHDHDHGHEHHHNHEHEHHHGHEHHHDHEHEHHHGHDHEHGHEHHHDEKDTCTDDSCGCHDHDHDDDVEFSLCGCPDCADDDDGHGHDHGDGELLAEGKPLIYNRPIQIIVASGLMFALGHILEFLSFSQTVITIVYMIGAVIAGYEIAIMAYKSLVKRHTVGPAMLMCIACVASFIIGHPEEGAAVTFLYYIAEFLEDYAEYRSKRSIKSLVEIAPDTARVKVGDGEEIKNVENVEIGDIVIVKPGDKVPLDGKVVFGASSINQASITGESVPVHKEVGDEVFSGTVNEDGYLEVEVTKEAKDSVISKIVTLVKRSQLNRSETETLVEKVAKYYTPIMMVAAIIVAFLPPLLFGLDLYDWVYKALSLLVISCPCAFLISTPVGMVSAITSATRNGVIIKGSTYVEEMKNIKAVIFDKTGTLTEGKLHLSEVEVFDESYSKEDIVKIAASLEHESSHPIAQAIVNYAGENEIALETISNFKNVPGKGIIADINGEEFYAANEPLIEESSFDVSKDKINEIAEGKTLVFVGNSEKVLAIITVSDTIRENASEVIADLNSQGIQTVMLTGDNKLAAKAVADEIGIGYVYSNLMPEDKLNILDTIRNKFGEVAMIGDGINDAPALARANIGIAMGAAGSDVAIETADVALMQDDISKLPYLFSLSRKTMTIIKQNITVAIAIKLLCVVLAVLGIITLMMSVGFGDLGLTLLVILNSFRIGMVKDPLF</sequence>
<dbReference type="PANTHER" id="PTHR48085:SF5">
    <property type="entry name" value="CADMIUM_ZINC-TRANSPORTING ATPASE HMA4-RELATED"/>
    <property type="match status" value="1"/>
</dbReference>
<dbReference type="Gene3D" id="3.40.1110.10">
    <property type="entry name" value="Calcium-transporting ATPase, cytoplasmic domain N"/>
    <property type="match status" value="1"/>
</dbReference>
<keyword evidence="17" id="KW-1185">Reference proteome</keyword>
<dbReference type="NCBIfam" id="TIGR01494">
    <property type="entry name" value="ATPase_P-type"/>
    <property type="match status" value="1"/>
</dbReference>
<dbReference type="InterPro" id="IPR001757">
    <property type="entry name" value="P_typ_ATPase"/>
</dbReference>
<name>A0A1G5UVG1_9EURY</name>
<dbReference type="EMBL" id="FMXB01000001">
    <property type="protein sequence ID" value="SDA37298.1"/>
    <property type="molecule type" value="Genomic_DNA"/>
</dbReference>
<feature type="transmembrane region" description="Helical" evidence="14">
    <location>
        <begin position="441"/>
        <end position="461"/>
    </location>
</feature>
<evidence type="ECO:0000259" key="15">
    <source>
        <dbReference type="Pfam" id="PF00122"/>
    </source>
</evidence>
<dbReference type="PANTHER" id="PTHR48085">
    <property type="entry name" value="CADMIUM/ZINC-TRANSPORTING ATPASE HMA2-RELATED"/>
    <property type="match status" value="1"/>
</dbReference>
<feature type="compositionally biased region" description="Basic and acidic residues" evidence="13">
    <location>
        <begin position="88"/>
        <end position="154"/>
    </location>
</feature>
<dbReference type="InterPro" id="IPR008250">
    <property type="entry name" value="ATPase_P-typ_transduc_dom_A_sf"/>
</dbReference>
<gene>
    <name evidence="16" type="ORF">SAMN02910315_00091</name>
</gene>
<dbReference type="GO" id="GO:0019829">
    <property type="term" value="F:ATPase-coupled monoatomic cation transmembrane transporter activity"/>
    <property type="evidence" value="ECO:0007669"/>
    <property type="project" value="InterPro"/>
</dbReference>
<keyword evidence="8" id="KW-0067">ATP-binding</keyword>
<dbReference type="SFLD" id="SFLDS00003">
    <property type="entry name" value="Haloacid_Dehalogenase"/>
    <property type="match status" value="1"/>
</dbReference>
<evidence type="ECO:0000256" key="4">
    <source>
        <dbReference type="ARBA" id="ARBA00022475"/>
    </source>
</evidence>
<dbReference type="InterPro" id="IPR018303">
    <property type="entry name" value="ATPase_P-typ_P_site"/>
</dbReference>
<evidence type="ECO:0000256" key="8">
    <source>
        <dbReference type="ARBA" id="ARBA00022840"/>
    </source>
</evidence>
<dbReference type="InterPro" id="IPR059000">
    <property type="entry name" value="ATPase_P-type_domA"/>
</dbReference>
<dbReference type="PRINTS" id="PR00941">
    <property type="entry name" value="CDATPASE"/>
</dbReference>
<keyword evidence="11" id="KW-0406">Ion transport</keyword>
<evidence type="ECO:0000256" key="13">
    <source>
        <dbReference type="SAM" id="MobiDB-lite"/>
    </source>
</evidence>
<keyword evidence="12 14" id="KW-0472">Membrane</keyword>
<dbReference type="GO" id="GO:0005886">
    <property type="term" value="C:plasma membrane"/>
    <property type="evidence" value="ECO:0007669"/>
    <property type="project" value="UniProtKB-SubCell"/>
</dbReference>
<dbReference type="FunFam" id="2.70.150.10:FF:000002">
    <property type="entry name" value="Copper-transporting ATPase 1, putative"/>
    <property type="match status" value="1"/>
</dbReference>
<keyword evidence="4" id="KW-1003">Cell membrane</keyword>
<evidence type="ECO:0000256" key="3">
    <source>
        <dbReference type="ARBA" id="ARBA00022448"/>
    </source>
</evidence>
<dbReference type="InterPro" id="IPR036412">
    <property type="entry name" value="HAD-like_sf"/>
</dbReference>
<dbReference type="GO" id="GO:0015086">
    <property type="term" value="F:cadmium ion transmembrane transporter activity"/>
    <property type="evidence" value="ECO:0007669"/>
    <property type="project" value="TreeGrafter"/>
</dbReference>
<dbReference type="Gene3D" id="2.70.150.10">
    <property type="entry name" value="Calcium-transporting ATPase, cytoplasmic transduction domain A"/>
    <property type="match status" value="1"/>
</dbReference>
<evidence type="ECO:0000256" key="11">
    <source>
        <dbReference type="ARBA" id="ARBA00023065"/>
    </source>
</evidence>
<comment type="subcellular location">
    <subcellularLocation>
        <location evidence="1">Cell membrane</location>
        <topology evidence="1">Multi-pass membrane protein</topology>
    </subcellularLocation>
</comment>
<dbReference type="SFLD" id="SFLDG00002">
    <property type="entry name" value="C1.7:_P-type_atpase_like"/>
    <property type="match status" value="1"/>
</dbReference>
<dbReference type="InterPro" id="IPR023214">
    <property type="entry name" value="HAD_sf"/>
</dbReference>
<evidence type="ECO:0000256" key="7">
    <source>
        <dbReference type="ARBA" id="ARBA00022741"/>
    </source>
</evidence>
<dbReference type="InterPro" id="IPR051014">
    <property type="entry name" value="Cation_Transport_ATPase_IB"/>
</dbReference>
<evidence type="ECO:0000256" key="12">
    <source>
        <dbReference type="ARBA" id="ARBA00023136"/>
    </source>
</evidence>
<keyword evidence="5 14" id="KW-0812">Transmembrane</keyword>
<dbReference type="SUPFAM" id="SSF56784">
    <property type="entry name" value="HAD-like"/>
    <property type="match status" value="1"/>
</dbReference>
<dbReference type="InterPro" id="IPR027256">
    <property type="entry name" value="P-typ_ATPase_IB"/>
</dbReference>
<dbReference type="Pfam" id="PF00702">
    <property type="entry name" value="Hydrolase"/>
    <property type="match status" value="1"/>
</dbReference>
<feature type="transmembrane region" description="Helical" evidence="14">
    <location>
        <begin position="780"/>
        <end position="799"/>
    </location>
</feature>
<evidence type="ECO:0000256" key="2">
    <source>
        <dbReference type="ARBA" id="ARBA00006024"/>
    </source>
</evidence>
<protein>
    <submittedName>
        <fullName evidence="16">Cd2+/Zn2+-exporting ATPase</fullName>
    </submittedName>
</protein>
<evidence type="ECO:0000256" key="14">
    <source>
        <dbReference type="SAM" id="Phobius"/>
    </source>
</evidence>
<dbReference type="CDD" id="cd02079">
    <property type="entry name" value="P-type_ATPase_HM"/>
    <property type="match status" value="1"/>
</dbReference>
<evidence type="ECO:0000256" key="6">
    <source>
        <dbReference type="ARBA" id="ARBA00022723"/>
    </source>
</evidence>
<keyword evidence="9" id="KW-1278">Translocase</keyword>
<reference evidence="16 17" key="1">
    <citation type="submission" date="2016-10" db="EMBL/GenBank/DDBJ databases">
        <authorList>
            <person name="Varghese N."/>
            <person name="Submissions S."/>
        </authorList>
    </citation>
    <scope>NUCLEOTIDE SEQUENCE [LARGE SCALE GENOMIC DNA]</scope>
    <source>
        <strain evidence="16 17">DSM 16643</strain>
    </source>
</reference>
<evidence type="ECO:0000313" key="16">
    <source>
        <dbReference type="EMBL" id="SDA37298.1"/>
    </source>
</evidence>
<dbReference type="SFLD" id="SFLDF00027">
    <property type="entry name" value="p-type_atpase"/>
    <property type="match status" value="1"/>
</dbReference>
<feature type="transmembrane region" description="Helical" evidence="14">
    <location>
        <begin position="473"/>
        <end position="497"/>
    </location>
</feature>
<keyword evidence="7" id="KW-0547">Nucleotide-binding</keyword>
<dbReference type="InterPro" id="IPR023298">
    <property type="entry name" value="ATPase_P-typ_TM_dom_sf"/>
</dbReference>
<feature type="transmembrane region" description="Helical" evidence="14">
    <location>
        <begin position="216"/>
        <end position="235"/>
    </location>
</feature>
<evidence type="ECO:0000256" key="9">
    <source>
        <dbReference type="ARBA" id="ARBA00022967"/>
    </source>
</evidence>
<evidence type="ECO:0000256" key="10">
    <source>
        <dbReference type="ARBA" id="ARBA00022989"/>
    </source>
</evidence>
<dbReference type="NCBIfam" id="TIGR01512">
    <property type="entry name" value="ATPase-IB2_Cd"/>
    <property type="match status" value="1"/>
</dbReference>
<dbReference type="PROSITE" id="PS01229">
    <property type="entry name" value="COF_2"/>
    <property type="match status" value="1"/>
</dbReference>
<dbReference type="FunFam" id="3.40.50.1000:FF:000020">
    <property type="entry name" value="Probable cation-transporting P-type ATPase"/>
    <property type="match status" value="1"/>
</dbReference>
<dbReference type="InterPro" id="IPR023299">
    <property type="entry name" value="ATPase_P-typ_cyto_dom_N"/>
</dbReference>
<dbReference type="PROSITE" id="PS00154">
    <property type="entry name" value="ATPASE_E1_E2"/>
    <property type="match status" value="1"/>
</dbReference>
<accession>A0A1G5UVG1</accession>
<comment type="similarity">
    <text evidence="2">Belongs to the cation transport ATPase (P-type) (TC 3.A.3) family. Type IB subfamily.</text>
</comment>
<feature type="transmembrane region" description="Helical" evidence="14">
    <location>
        <begin position="241"/>
        <end position="260"/>
    </location>
</feature>
<dbReference type="SUPFAM" id="SSF81665">
    <property type="entry name" value="Calcium ATPase, transmembrane domain M"/>
    <property type="match status" value="1"/>
</dbReference>
<dbReference type="NCBIfam" id="TIGR01511">
    <property type="entry name" value="ATPase-IB1_Cu"/>
    <property type="match status" value="1"/>
</dbReference>
<dbReference type="PRINTS" id="PR00119">
    <property type="entry name" value="CATATPASE"/>
</dbReference>
<keyword evidence="6" id="KW-0479">Metal-binding</keyword>
<dbReference type="InterPro" id="IPR044492">
    <property type="entry name" value="P_typ_ATPase_HD_dom"/>
</dbReference>
<dbReference type="GO" id="GO:0046872">
    <property type="term" value="F:metal ion binding"/>
    <property type="evidence" value="ECO:0007669"/>
    <property type="project" value="UniProtKB-KW"/>
</dbReference>